<gene>
    <name evidence="1" type="ORF">BCR37DRAFT_382129</name>
</gene>
<dbReference type="AlphaFoldDB" id="A0A1Y2F568"/>
<sequence length="160" mass="17870">MGLKLTEQSCTNALTHSMCAPLLGNWTLVAALHKANVKRQSSKSPHSESNLCLTLLIILQSAYKPLVWCVQHIGWATSRSTAIRIGVAACIRVARTLRTGRDAMTERLSWPAHDHVCEEDECACEFEIHDDVVAVLCSAGDFIKKTFNQELLERRLHYVP</sequence>
<evidence type="ECO:0000313" key="2">
    <source>
        <dbReference type="Proteomes" id="UP000193685"/>
    </source>
</evidence>
<dbReference type="EMBL" id="MCFI01000017">
    <property type="protein sequence ID" value="ORY78496.1"/>
    <property type="molecule type" value="Genomic_DNA"/>
</dbReference>
<organism evidence="1 2">
    <name type="scientific">Protomyces lactucae-debilis</name>
    <dbReference type="NCBI Taxonomy" id="2754530"/>
    <lineage>
        <taxon>Eukaryota</taxon>
        <taxon>Fungi</taxon>
        <taxon>Dikarya</taxon>
        <taxon>Ascomycota</taxon>
        <taxon>Taphrinomycotina</taxon>
        <taxon>Taphrinomycetes</taxon>
        <taxon>Taphrinales</taxon>
        <taxon>Protomycetaceae</taxon>
        <taxon>Protomyces</taxon>
    </lineage>
</organism>
<name>A0A1Y2F568_PROLT</name>
<reference evidence="1 2" key="1">
    <citation type="submission" date="2016-07" db="EMBL/GenBank/DDBJ databases">
        <title>Pervasive Adenine N6-methylation of Active Genes in Fungi.</title>
        <authorList>
            <consortium name="DOE Joint Genome Institute"/>
            <person name="Mondo S.J."/>
            <person name="Dannebaum R.O."/>
            <person name="Kuo R.C."/>
            <person name="Labutti K."/>
            <person name="Haridas S."/>
            <person name="Kuo A."/>
            <person name="Salamov A."/>
            <person name="Ahrendt S.R."/>
            <person name="Lipzen A."/>
            <person name="Sullivan W."/>
            <person name="Andreopoulos W.B."/>
            <person name="Clum A."/>
            <person name="Lindquist E."/>
            <person name="Daum C."/>
            <person name="Ramamoorthy G.K."/>
            <person name="Gryganskyi A."/>
            <person name="Culley D."/>
            <person name="Magnuson J.K."/>
            <person name="James T.Y."/>
            <person name="O'Malley M.A."/>
            <person name="Stajich J.E."/>
            <person name="Spatafora J.W."/>
            <person name="Visel A."/>
            <person name="Grigoriev I.V."/>
        </authorList>
    </citation>
    <scope>NUCLEOTIDE SEQUENCE [LARGE SCALE GENOMIC DNA]</scope>
    <source>
        <strain evidence="1 2">12-1054</strain>
    </source>
</reference>
<dbReference type="GeneID" id="63786410"/>
<comment type="caution">
    <text evidence="1">The sequence shown here is derived from an EMBL/GenBank/DDBJ whole genome shotgun (WGS) entry which is preliminary data.</text>
</comment>
<dbReference type="Proteomes" id="UP000193685">
    <property type="component" value="Unassembled WGS sequence"/>
</dbReference>
<dbReference type="RefSeq" id="XP_040723377.1">
    <property type="nucleotide sequence ID" value="XM_040869811.1"/>
</dbReference>
<proteinExistence type="predicted"/>
<accession>A0A1Y2F568</accession>
<protein>
    <submittedName>
        <fullName evidence="1">Uncharacterized protein</fullName>
    </submittedName>
</protein>
<evidence type="ECO:0000313" key="1">
    <source>
        <dbReference type="EMBL" id="ORY78496.1"/>
    </source>
</evidence>
<keyword evidence="2" id="KW-1185">Reference proteome</keyword>